<dbReference type="AlphaFoldDB" id="A0A8J8GAZ4"/>
<dbReference type="RefSeq" id="WP_173780705.1">
    <property type="nucleotide sequence ID" value="NZ_JABSNO010000067.1"/>
</dbReference>
<protein>
    <submittedName>
        <fullName evidence="1">Uncharacterized protein</fullName>
    </submittedName>
</protein>
<comment type="caution">
    <text evidence="1">The sequence shown here is derived from an EMBL/GenBank/DDBJ whole genome shotgun (WGS) entry which is preliminary data.</text>
</comment>
<accession>A0A8J8GAZ4</accession>
<sequence length="188" mass="21839">MNKNLKFLIIIFILISFQSFSQTRKKKDCFTLNPIINTFINNLINKDVSINDNYLTLISLKDNEGNYNIDLQLTSGNLETFKIVSPNEVKIKYGNIKILLIGKTAEDLKFLKKAISKANRIFLNGDGSLNNKSFFDEVYVWSLFFNSRKELINIYLPEERQSAYKIFNEMKDKINISSNFKSLDCNCF</sequence>
<evidence type="ECO:0000313" key="2">
    <source>
        <dbReference type="Proteomes" id="UP000610746"/>
    </source>
</evidence>
<name>A0A8J8GAZ4_9FLAO</name>
<keyword evidence="2" id="KW-1185">Reference proteome</keyword>
<reference evidence="1" key="1">
    <citation type="submission" date="2020-05" db="EMBL/GenBank/DDBJ databases">
        <title>Genomic Encyclopedia of Type Strains, Phase IV (KMG-V): Genome sequencing to study the core and pangenomes of soil and plant-associated prokaryotes.</title>
        <authorList>
            <person name="Whitman W."/>
        </authorList>
    </citation>
    <scope>NUCLEOTIDE SEQUENCE</scope>
    <source>
        <strain evidence="1">16F</strain>
    </source>
</reference>
<dbReference type="Proteomes" id="UP000610746">
    <property type="component" value="Unassembled WGS sequence"/>
</dbReference>
<gene>
    <name evidence="1" type="ORF">HNQ03_003297</name>
</gene>
<evidence type="ECO:0000313" key="1">
    <source>
        <dbReference type="EMBL" id="NRS94191.1"/>
    </source>
</evidence>
<dbReference type="EMBL" id="JABSNO010000067">
    <property type="protein sequence ID" value="NRS94191.1"/>
    <property type="molecule type" value="Genomic_DNA"/>
</dbReference>
<proteinExistence type="predicted"/>
<organism evidence="1 2">
    <name type="scientific">Frigoriflavimonas asaccharolytica</name>
    <dbReference type="NCBI Taxonomy" id="2735899"/>
    <lineage>
        <taxon>Bacteria</taxon>
        <taxon>Pseudomonadati</taxon>
        <taxon>Bacteroidota</taxon>
        <taxon>Flavobacteriia</taxon>
        <taxon>Flavobacteriales</taxon>
        <taxon>Weeksellaceae</taxon>
        <taxon>Frigoriflavimonas</taxon>
    </lineage>
</organism>